<evidence type="ECO:0000313" key="1">
    <source>
        <dbReference type="EMBL" id="MBC3882942.1"/>
    </source>
</evidence>
<dbReference type="AlphaFoldDB" id="A0A923HPT1"/>
<name>A0A923HPT1_9BURK</name>
<reference evidence="1" key="1">
    <citation type="submission" date="2020-08" db="EMBL/GenBank/DDBJ databases">
        <title>Novel species isolated from subtropical streams in China.</title>
        <authorList>
            <person name="Lu H."/>
        </authorList>
    </citation>
    <scope>NUCLEOTIDE SEQUENCE</scope>
    <source>
        <strain evidence="1">LX22W</strain>
    </source>
</reference>
<dbReference type="Proteomes" id="UP000627446">
    <property type="component" value="Unassembled WGS sequence"/>
</dbReference>
<organism evidence="1 2">
    <name type="scientific">Undibacterium nitidum</name>
    <dbReference type="NCBI Taxonomy" id="2762298"/>
    <lineage>
        <taxon>Bacteria</taxon>
        <taxon>Pseudomonadati</taxon>
        <taxon>Pseudomonadota</taxon>
        <taxon>Betaproteobacteria</taxon>
        <taxon>Burkholderiales</taxon>
        <taxon>Oxalobacteraceae</taxon>
        <taxon>Undibacterium</taxon>
    </lineage>
</organism>
<evidence type="ECO:0000313" key="2">
    <source>
        <dbReference type="Proteomes" id="UP000627446"/>
    </source>
</evidence>
<sequence length="61" mass="6652">MQEKEAIETAYSAALQAQYKVMLQAYIMANGDAALEKNAQNVFKAGADIARRARDAAIALY</sequence>
<accession>A0A923HPT1</accession>
<dbReference type="RefSeq" id="WP_186917559.1">
    <property type="nucleotide sequence ID" value="NZ_JACOFZ010000008.1"/>
</dbReference>
<dbReference type="EMBL" id="JACOFZ010000008">
    <property type="protein sequence ID" value="MBC3882942.1"/>
    <property type="molecule type" value="Genomic_DNA"/>
</dbReference>
<proteinExistence type="predicted"/>
<gene>
    <name evidence="1" type="ORF">H8K36_16235</name>
</gene>
<keyword evidence="2" id="KW-1185">Reference proteome</keyword>
<protein>
    <submittedName>
        <fullName evidence="1">Uncharacterized protein</fullName>
    </submittedName>
</protein>
<comment type="caution">
    <text evidence="1">The sequence shown here is derived from an EMBL/GenBank/DDBJ whole genome shotgun (WGS) entry which is preliminary data.</text>
</comment>